<feature type="region of interest" description="Disordered" evidence="1">
    <location>
        <begin position="24"/>
        <end position="49"/>
    </location>
</feature>
<dbReference type="AlphaFoldDB" id="A0A871BDK1"/>
<sequence>MTLQVRTIAVVLLVFIAGCTGAGGPAPDTGTTASPTATPTTTPTATTQSSQTVTSVNGTLEVHFINVGQSVSTLLVAPNGETMLIDTGDFRDDGEHVLSYLQAHEIDRIDYLVTSHSDADHIGGNAAVIDYFETQADGIGAVYDPGITSTSQTYEAYLDAVEQHDVPLYRTQAGDEIQMGAVTSQVLSPPEGYLANEDRNENSIVLMTQFGSTRFLLTGDAEHEAEEYLVDTYGSQLHATVLKTGHHGSAGSTTAPFLEAVQPKVAVVSSAYDSQYGHPNEETLSRLAAQSVPTYWTATHGTIVFESDGQQVTVSTQRDAPTDPTQLREGTAVEPGTTGDVSARTTITTDGTVSTLTPVATDGGTETETEPTTASLVVADVHADAAGADTDNLNDEYIVFENTGSETLDISGWTVSDAAGRTYTFPSGTTLDASATITLHTGTGTDTSTDYYWGSGSAIWNNGGDTITVVDNTGAVVVEETYA</sequence>
<evidence type="ECO:0000259" key="2">
    <source>
        <dbReference type="PROSITE" id="PS51841"/>
    </source>
</evidence>
<dbReference type="Gene3D" id="3.60.15.10">
    <property type="entry name" value="Ribonuclease Z/Hydroxyacylglutathione hydrolase-like"/>
    <property type="match status" value="1"/>
</dbReference>
<dbReference type="InterPro" id="IPR036866">
    <property type="entry name" value="RibonucZ/Hydroxyglut_hydro"/>
</dbReference>
<organism evidence="3 4">
    <name type="scientific">Haloferax gibbonsii</name>
    <dbReference type="NCBI Taxonomy" id="35746"/>
    <lineage>
        <taxon>Archaea</taxon>
        <taxon>Methanobacteriati</taxon>
        <taxon>Methanobacteriota</taxon>
        <taxon>Stenosarchaea group</taxon>
        <taxon>Halobacteria</taxon>
        <taxon>Halobacteriales</taxon>
        <taxon>Haloferacaceae</taxon>
        <taxon>Haloferax</taxon>
    </lineage>
</organism>
<dbReference type="PANTHER" id="PTHR30619">
    <property type="entry name" value="DNA INTERNALIZATION/COMPETENCE PROTEIN COMEC/REC2"/>
    <property type="match status" value="1"/>
</dbReference>
<dbReference type="InterPro" id="IPR001279">
    <property type="entry name" value="Metallo-B-lactamas"/>
</dbReference>
<gene>
    <name evidence="3" type="ORF">HfgLR_03080</name>
</gene>
<dbReference type="Pfam" id="PF00932">
    <property type="entry name" value="LTD"/>
    <property type="match status" value="1"/>
</dbReference>
<reference evidence="3" key="1">
    <citation type="journal article" date="2021" name="Front. Microbiol.">
        <title>Cellular and Genomic Properties of Haloferax gibbonsii LR2-5, the Host of Euryarchaeal Virus HFTV1.</title>
        <authorList>
            <person name="Tittes C."/>
            <person name="Schwarzer S."/>
            <person name="Pfeiffer F."/>
            <person name="Dyall-Smith M."/>
            <person name="Rodriguez-Franco M."/>
            <person name="Oksanen H.M."/>
            <person name="Quax T.E.F."/>
        </authorList>
    </citation>
    <scope>NUCLEOTIDE SEQUENCE</scope>
    <source>
        <strain evidence="3">LR2-5</strain>
    </source>
</reference>
<dbReference type="GeneID" id="59458278"/>
<evidence type="ECO:0000256" key="1">
    <source>
        <dbReference type="SAM" id="MobiDB-lite"/>
    </source>
</evidence>
<feature type="domain" description="LTD" evidence="2">
    <location>
        <begin position="364"/>
        <end position="483"/>
    </location>
</feature>
<dbReference type="CDD" id="cd07731">
    <property type="entry name" value="ComA-like_MBL-fold"/>
    <property type="match status" value="1"/>
</dbReference>
<dbReference type="InterPro" id="IPR052159">
    <property type="entry name" value="Competence_DNA_uptake"/>
</dbReference>
<proteinExistence type="predicted"/>
<dbReference type="SUPFAM" id="SSF56281">
    <property type="entry name" value="Metallo-hydrolase/oxidoreductase"/>
    <property type="match status" value="1"/>
</dbReference>
<evidence type="ECO:0000313" key="3">
    <source>
        <dbReference type="EMBL" id="QOS10763.1"/>
    </source>
</evidence>
<dbReference type="PROSITE" id="PS51841">
    <property type="entry name" value="LTD"/>
    <property type="match status" value="1"/>
</dbReference>
<feature type="compositionally biased region" description="Polar residues" evidence="1">
    <location>
        <begin position="316"/>
        <end position="325"/>
    </location>
</feature>
<dbReference type="Proteomes" id="UP000663064">
    <property type="component" value="Chromosome"/>
</dbReference>
<dbReference type="InterPro" id="IPR001322">
    <property type="entry name" value="Lamin_tail_dom"/>
</dbReference>
<evidence type="ECO:0000313" key="4">
    <source>
        <dbReference type="Proteomes" id="UP000663064"/>
    </source>
</evidence>
<dbReference type="EMBL" id="CP063205">
    <property type="protein sequence ID" value="QOS10763.1"/>
    <property type="molecule type" value="Genomic_DNA"/>
</dbReference>
<dbReference type="PROSITE" id="PS51257">
    <property type="entry name" value="PROKAR_LIPOPROTEIN"/>
    <property type="match status" value="1"/>
</dbReference>
<dbReference type="Gene3D" id="2.60.40.1260">
    <property type="entry name" value="Lamin Tail domain"/>
    <property type="match status" value="1"/>
</dbReference>
<name>A0A871BDK1_HALGI</name>
<dbReference type="RefSeq" id="WP_193492975.1">
    <property type="nucleotide sequence ID" value="NZ_CP063205.1"/>
</dbReference>
<dbReference type="PANTHER" id="PTHR30619:SF1">
    <property type="entry name" value="RECOMBINATION PROTEIN 2"/>
    <property type="match status" value="1"/>
</dbReference>
<dbReference type="SUPFAM" id="SSF74853">
    <property type="entry name" value="Lamin A/C globular tail domain"/>
    <property type="match status" value="1"/>
</dbReference>
<feature type="region of interest" description="Disordered" evidence="1">
    <location>
        <begin position="316"/>
        <end position="344"/>
    </location>
</feature>
<protein>
    <submittedName>
        <fullName evidence="3">Beta-lactamase domain protein</fullName>
    </submittedName>
</protein>
<dbReference type="InterPro" id="IPR036415">
    <property type="entry name" value="Lamin_tail_dom_sf"/>
</dbReference>
<accession>A0A871BDK1</accession>
<feature type="compositionally biased region" description="Low complexity" evidence="1">
    <location>
        <begin position="25"/>
        <end position="49"/>
    </location>
</feature>
<dbReference type="InterPro" id="IPR035681">
    <property type="entry name" value="ComA-like_MBL"/>
</dbReference>
<dbReference type="Pfam" id="PF00753">
    <property type="entry name" value="Lactamase_B"/>
    <property type="match status" value="1"/>
</dbReference>
<dbReference type="SMART" id="SM00849">
    <property type="entry name" value="Lactamase_B"/>
    <property type="match status" value="1"/>
</dbReference>